<accession>A0A2Z3JEV9</accession>
<dbReference type="AlphaFoldDB" id="A0A2Z3JEV9"/>
<dbReference type="GO" id="GO:0008408">
    <property type="term" value="F:3'-5' exonuclease activity"/>
    <property type="evidence" value="ECO:0007669"/>
    <property type="project" value="TreeGrafter"/>
</dbReference>
<dbReference type="InterPro" id="IPR012337">
    <property type="entry name" value="RNaseH-like_sf"/>
</dbReference>
<dbReference type="GO" id="GO:0003676">
    <property type="term" value="F:nucleic acid binding"/>
    <property type="evidence" value="ECO:0007669"/>
    <property type="project" value="InterPro"/>
</dbReference>
<dbReference type="SUPFAM" id="SSF53098">
    <property type="entry name" value="Ribonuclease H-like"/>
    <property type="match status" value="1"/>
</dbReference>
<dbReference type="SMART" id="SM00479">
    <property type="entry name" value="EXOIII"/>
    <property type="match status" value="1"/>
</dbReference>
<gene>
    <name evidence="5" type="ORF">DKM44_01205</name>
</gene>
<evidence type="ECO:0000259" key="4">
    <source>
        <dbReference type="SMART" id="SM00479"/>
    </source>
</evidence>
<evidence type="ECO:0000256" key="2">
    <source>
        <dbReference type="ARBA" id="ARBA00022801"/>
    </source>
</evidence>
<dbReference type="KEGG" id="dez:DKM44_01205"/>
<sequence length="195" mass="21373">MKAVPLAALRQPIIFLDTETGGRDPLRHPLLTIGVVTLTPEGEITHPLHLKLKHAEYCVEPGALEVNGIDLLTHDREAQPPPEVARQLRDYAAEVGRVMLGGHNFGFDLGFLRPLLPDLGRVFRRGHIDTKLTAQFLIHAGALPHNVGTPLSQLTQHFGIEYAAHDALEDARATARVYVELLKLAAPPSHLPLDS</sequence>
<dbReference type="PANTHER" id="PTHR30231">
    <property type="entry name" value="DNA POLYMERASE III SUBUNIT EPSILON"/>
    <property type="match status" value="1"/>
</dbReference>
<dbReference type="InterPro" id="IPR036397">
    <property type="entry name" value="RNaseH_sf"/>
</dbReference>
<dbReference type="Pfam" id="PF00929">
    <property type="entry name" value="RNase_T"/>
    <property type="match status" value="1"/>
</dbReference>
<evidence type="ECO:0000256" key="1">
    <source>
        <dbReference type="ARBA" id="ARBA00022722"/>
    </source>
</evidence>
<keyword evidence="1" id="KW-0540">Nuclease</keyword>
<protein>
    <submittedName>
        <fullName evidence="5">3'-5' exonuclease</fullName>
    </submittedName>
</protein>
<evidence type="ECO:0000313" key="6">
    <source>
        <dbReference type="Proteomes" id="UP000245368"/>
    </source>
</evidence>
<proteinExistence type="predicted"/>
<dbReference type="CDD" id="cd06127">
    <property type="entry name" value="DEDDh"/>
    <property type="match status" value="1"/>
</dbReference>
<name>A0A2Z3JEV9_9DEIO</name>
<dbReference type="EMBL" id="CP029494">
    <property type="protein sequence ID" value="AWN22021.1"/>
    <property type="molecule type" value="Genomic_DNA"/>
</dbReference>
<dbReference type="OrthoDB" id="9803913at2"/>
<dbReference type="Gene3D" id="3.30.420.10">
    <property type="entry name" value="Ribonuclease H-like superfamily/Ribonuclease H"/>
    <property type="match status" value="1"/>
</dbReference>
<keyword evidence="3 5" id="KW-0269">Exonuclease</keyword>
<keyword evidence="6" id="KW-1185">Reference proteome</keyword>
<dbReference type="Proteomes" id="UP000245368">
    <property type="component" value="Chromosome"/>
</dbReference>
<keyword evidence="2" id="KW-0378">Hydrolase</keyword>
<dbReference type="PANTHER" id="PTHR30231:SF4">
    <property type="entry name" value="PROTEIN NEN2"/>
    <property type="match status" value="1"/>
</dbReference>
<reference evidence="5 6" key="1">
    <citation type="submission" date="2018-05" db="EMBL/GenBank/DDBJ databases">
        <title>Complete Genome Sequence of Deinococcus sp. strain 17bor-2.</title>
        <authorList>
            <person name="Srinivasan S."/>
        </authorList>
    </citation>
    <scope>NUCLEOTIDE SEQUENCE [LARGE SCALE GENOMIC DNA]</scope>
    <source>
        <strain evidence="5 6">17bor-2</strain>
    </source>
</reference>
<evidence type="ECO:0000313" key="5">
    <source>
        <dbReference type="EMBL" id="AWN22021.1"/>
    </source>
</evidence>
<organism evidence="5 6">
    <name type="scientific">Deinococcus irradiatisoli</name>
    <dbReference type="NCBI Taxonomy" id="2202254"/>
    <lineage>
        <taxon>Bacteria</taxon>
        <taxon>Thermotogati</taxon>
        <taxon>Deinococcota</taxon>
        <taxon>Deinococci</taxon>
        <taxon>Deinococcales</taxon>
        <taxon>Deinococcaceae</taxon>
        <taxon>Deinococcus</taxon>
    </lineage>
</organism>
<dbReference type="InterPro" id="IPR013520">
    <property type="entry name" value="Ribonucl_H"/>
</dbReference>
<evidence type="ECO:0000256" key="3">
    <source>
        <dbReference type="ARBA" id="ARBA00022839"/>
    </source>
</evidence>
<feature type="domain" description="Exonuclease" evidence="4">
    <location>
        <begin position="12"/>
        <end position="187"/>
    </location>
</feature>